<name>A0A523RPW1_UNCAE</name>
<dbReference type="PROSITE" id="PS51197">
    <property type="entry name" value="HTH_RRF2_2"/>
    <property type="match status" value="1"/>
</dbReference>
<evidence type="ECO:0000313" key="2">
    <source>
        <dbReference type="EMBL" id="TET07756.1"/>
    </source>
</evidence>
<dbReference type="Pfam" id="PF02082">
    <property type="entry name" value="Rrf2"/>
    <property type="match status" value="1"/>
</dbReference>
<sequence length="147" mass="16351">MMRISTKGRYGARLMLELALYYGKGPVSLKDIAKREEISEGYLEHLLPSLKAAGLVNSSRGAHGGYTLAKTPSKITLREVVQALEGPLSPAECVHTPNVCQRVRFCVTRDIWKKLGEKISQTLESVTLKDMVEMQKNKGETSLIYNI</sequence>
<reference evidence="2 3" key="1">
    <citation type="submission" date="2019-03" db="EMBL/GenBank/DDBJ databases">
        <title>Metabolic potential of uncultured bacteria and archaea associated with petroleum seepage in deep-sea sediments.</title>
        <authorList>
            <person name="Dong X."/>
            <person name="Hubert C."/>
        </authorList>
    </citation>
    <scope>NUCLEOTIDE SEQUENCE [LARGE SCALE GENOMIC DNA]</scope>
    <source>
        <strain evidence="2">E44_bin7</strain>
    </source>
</reference>
<dbReference type="PANTHER" id="PTHR33221:SF5">
    <property type="entry name" value="HTH-TYPE TRANSCRIPTIONAL REGULATOR ISCR"/>
    <property type="match status" value="1"/>
</dbReference>
<dbReference type="InterPro" id="IPR030489">
    <property type="entry name" value="TR_Rrf2-type_CS"/>
</dbReference>
<protein>
    <submittedName>
        <fullName evidence="2">Rrf2 family transcriptional regulator</fullName>
    </submittedName>
</protein>
<evidence type="ECO:0000256" key="1">
    <source>
        <dbReference type="ARBA" id="ARBA00023125"/>
    </source>
</evidence>
<dbReference type="InterPro" id="IPR000944">
    <property type="entry name" value="Tscrpt_reg_Rrf2"/>
</dbReference>
<keyword evidence="1" id="KW-0238">DNA-binding</keyword>
<dbReference type="InterPro" id="IPR036390">
    <property type="entry name" value="WH_DNA-bd_sf"/>
</dbReference>
<dbReference type="SUPFAM" id="SSF46785">
    <property type="entry name" value="Winged helix' DNA-binding domain"/>
    <property type="match status" value="1"/>
</dbReference>
<organism evidence="2 3">
    <name type="scientific">Aerophobetes bacterium</name>
    <dbReference type="NCBI Taxonomy" id="2030807"/>
    <lineage>
        <taxon>Bacteria</taxon>
        <taxon>Candidatus Aerophobota</taxon>
    </lineage>
</organism>
<dbReference type="GO" id="GO:0003700">
    <property type="term" value="F:DNA-binding transcription factor activity"/>
    <property type="evidence" value="ECO:0007669"/>
    <property type="project" value="TreeGrafter"/>
</dbReference>
<accession>A0A523RPW1</accession>
<gene>
    <name evidence="2" type="ORF">E3J84_07030</name>
</gene>
<evidence type="ECO:0000313" key="3">
    <source>
        <dbReference type="Proteomes" id="UP000316360"/>
    </source>
</evidence>
<dbReference type="EMBL" id="SOKJ01000404">
    <property type="protein sequence ID" value="TET07756.1"/>
    <property type="molecule type" value="Genomic_DNA"/>
</dbReference>
<dbReference type="GO" id="GO:0003677">
    <property type="term" value="F:DNA binding"/>
    <property type="evidence" value="ECO:0007669"/>
    <property type="project" value="UniProtKB-KW"/>
</dbReference>
<dbReference type="AlphaFoldDB" id="A0A523RPW1"/>
<dbReference type="NCBIfam" id="TIGR00738">
    <property type="entry name" value="rrf2_super"/>
    <property type="match status" value="1"/>
</dbReference>
<dbReference type="Gene3D" id="1.10.10.10">
    <property type="entry name" value="Winged helix-like DNA-binding domain superfamily/Winged helix DNA-binding domain"/>
    <property type="match status" value="1"/>
</dbReference>
<proteinExistence type="predicted"/>
<dbReference type="GO" id="GO:0005829">
    <property type="term" value="C:cytosol"/>
    <property type="evidence" value="ECO:0007669"/>
    <property type="project" value="TreeGrafter"/>
</dbReference>
<dbReference type="InterPro" id="IPR036388">
    <property type="entry name" value="WH-like_DNA-bd_sf"/>
</dbReference>
<dbReference type="PROSITE" id="PS01332">
    <property type="entry name" value="HTH_RRF2_1"/>
    <property type="match status" value="1"/>
</dbReference>
<dbReference type="PANTHER" id="PTHR33221">
    <property type="entry name" value="WINGED HELIX-TURN-HELIX TRANSCRIPTIONAL REGULATOR, RRF2 FAMILY"/>
    <property type="match status" value="1"/>
</dbReference>
<dbReference type="Proteomes" id="UP000316360">
    <property type="component" value="Unassembled WGS sequence"/>
</dbReference>
<comment type="caution">
    <text evidence="2">The sequence shown here is derived from an EMBL/GenBank/DDBJ whole genome shotgun (WGS) entry which is preliminary data.</text>
</comment>